<comment type="caution">
    <text evidence="5">The sequence shown here is derived from an EMBL/GenBank/DDBJ whole genome shotgun (WGS) entry which is preliminary data.</text>
</comment>
<name>A0A8J3EF31_9PROT</name>
<reference evidence="5 6" key="1">
    <citation type="journal article" date="2014" name="Int. J. Syst. Evol. Microbiol.">
        <title>Complete genome sequence of Corynebacterium casei LMG S-19264T (=DSM 44701T), isolated from a smear-ripened cheese.</title>
        <authorList>
            <consortium name="US DOE Joint Genome Institute (JGI-PGF)"/>
            <person name="Walter F."/>
            <person name="Albersmeier A."/>
            <person name="Kalinowski J."/>
            <person name="Ruckert C."/>
        </authorList>
    </citation>
    <scope>NUCLEOTIDE SEQUENCE [LARGE SCALE GENOMIC DNA]</scope>
    <source>
        <strain evidence="5 6">CGMCC 1.16330</strain>
    </source>
</reference>
<evidence type="ECO:0000313" key="5">
    <source>
        <dbReference type="EMBL" id="GGG49768.1"/>
    </source>
</evidence>
<organism evidence="5 6">
    <name type="scientific">Caldovatus sediminis</name>
    <dbReference type="NCBI Taxonomy" id="2041189"/>
    <lineage>
        <taxon>Bacteria</taxon>
        <taxon>Pseudomonadati</taxon>
        <taxon>Pseudomonadota</taxon>
        <taxon>Alphaproteobacteria</taxon>
        <taxon>Acetobacterales</taxon>
        <taxon>Roseomonadaceae</taxon>
        <taxon>Caldovatus</taxon>
    </lineage>
</organism>
<proteinExistence type="predicted"/>
<dbReference type="InterPro" id="IPR011650">
    <property type="entry name" value="Peptidase_M20_dimer"/>
</dbReference>
<evidence type="ECO:0000256" key="1">
    <source>
        <dbReference type="ARBA" id="ARBA00022723"/>
    </source>
</evidence>
<gene>
    <name evidence="5" type="ORF">GCM10010964_41320</name>
</gene>
<dbReference type="InterPro" id="IPR050072">
    <property type="entry name" value="Peptidase_M20A"/>
</dbReference>
<dbReference type="Pfam" id="PF01546">
    <property type="entry name" value="Peptidase_M20"/>
    <property type="match status" value="1"/>
</dbReference>
<keyword evidence="2" id="KW-0378">Hydrolase</keyword>
<dbReference type="Gene3D" id="3.30.70.360">
    <property type="match status" value="1"/>
</dbReference>
<dbReference type="Pfam" id="PF07687">
    <property type="entry name" value="M20_dimer"/>
    <property type="match status" value="1"/>
</dbReference>
<keyword evidence="6" id="KW-1185">Reference proteome</keyword>
<keyword evidence="3" id="KW-0170">Cobalt</keyword>
<sequence length="369" mass="39618">MTELETAVARLAADLVRIDSRSFVSNLPLAERIEAELAGFEIERLDYADARGVRKRALVAHRGPPGGYALSGHMDTVPDTGWQEDPFSARIDEQGFLHGLGSADMKGQVAAAILAARAADRDTPVTLLLTTDEETTKQGARLIAQSSALARSLGLLGIVVAEPTRLAPVRGHRSHINFTAEAEGVQAHSALGTGVNANWQLIPFLAEMRSLYERLRSDPSLQDPAYEPPFSDFNLVLDNHGTALNVTVARATAGIKYRYSHSIDPTPVVEAVRAAAARAGVRLTEQREGPPPELPEDHPLIQLAVQHTNQRARTVPYGTDACELQAIAPCVVLGPESSDTIHTPQERARIAELAAAVPLFGRLLAAGRA</sequence>
<dbReference type="EMBL" id="BMKS01000020">
    <property type="protein sequence ID" value="GGG49768.1"/>
    <property type="molecule type" value="Genomic_DNA"/>
</dbReference>
<dbReference type="PANTHER" id="PTHR43808">
    <property type="entry name" value="ACETYLORNITHINE DEACETYLASE"/>
    <property type="match status" value="1"/>
</dbReference>
<evidence type="ECO:0000259" key="4">
    <source>
        <dbReference type="Pfam" id="PF07687"/>
    </source>
</evidence>
<dbReference type="AlphaFoldDB" id="A0A8J3EF31"/>
<feature type="domain" description="Peptidase M20 dimerisation" evidence="4">
    <location>
        <begin position="171"/>
        <end position="280"/>
    </location>
</feature>
<dbReference type="GO" id="GO:0008777">
    <property type="term" value="F:acetylornithine deacetylase activity"/>
    <property type="evidence" value="ECO:0007669"/>
    <property type="project" value="TreeGrafter"/>
</dbReference>
<evidence type="ECO:0000313" key="6">
    <source>
        <dbReference type="Proteomes" id="UP000597507"/>
    </source>
</evidence>
<evidence type="ECO:0000256" key="2">
    <source>
        <dbReference type="ARBA" id="ARBA00022801"/>
    </source>
</evidence>
<dbReference type="GO" id="GO:0046872">
    <property type="term" value="F:metal ion binding"/>
    <property type="evidence" value="ECO:0007669"/>
    <property type="project" value="UniProtKB-KW"/>
</dbReference>
<dbReference type="GO" id="GO:0006526">
    <property type="term" value="P:L-arginine biosynthetic process"/>
    <property type="evidence" value="ECO:0007669"/>
    <property type="project" value="TreeGrafter"/>
</dbReference>
<protein>
    <submittedName>
        <fullName evidence="5">Acetylornithine deacetylase</fullName>
    </submittedName>
</protein>
<dbReference type="RefSeq" id="WP_188903726.1">
    <property type="nucleotide sequence ID" value="NZ_BMKS01000020.1"/>
</dbReference>
<dbReference type="InterPro" id="IPR002933">
    <property type="entry name" value="Peptidase_M20"/>
</dbReference>
<dbReference type="Proteomes" id="UP000597507">
    <property type="component" value="Unassembled WGS sequence"/>
</dbReference>
<keyword evidence="1" id="KW-0479">Metal-binding</keyword>
<dbReference type="SUPFAM" id="SSF53187">
    <property type="entry name" value="Zn-dependent exopeptidases"/>
    <property type="match status" value="1"/>
</dbReference>
<dbReference type="PANTHER" id="PTHR43808:SF31">
    <property type="entry name" value="N-ACETYL-L-CITRULLINE DEACETYLASE"/>
    <property type="match status" value="1"/>
</dbReference>
<dbReference type="Gene3D" id="3.40.630.10">
    <property type="entry name" value="Zn peptidases"/>
    <property type="match status" value="1"/>
</dbReference>
<evidence type="ECO:0000256" key="3">
    <source>
        <dbReference type="ARBA" id="ARBA00023285"/>
    </source>
</evidence>
<dbReference type="SUPFAM" id="SSF55031">
    <property type="entry name" value="Bacterial exopeptidase dimerisation domain"/>
    <property type="match status" value="1"/>
</dbReference>
<accession>A0A8J3EF31</accession>
<dbReference type="InterPro" id="IPR036264">
    <property type="entry name" value="Bact_exopeptidase_dim_dom"/>
</dbReference>